<reference evidence="4" key="1">
    <citation type="submission" date="2016-06" db="UniProtKB">
        <authorList>
            <consortium name="WormBaseParasite"/>
        </authorList>
    </citation>
    <scope>IDENTIFICATION</scope>
</reference>
<dbReference type="WBParaSite" id="GPUH_0000119101-mRNA-1">
    <property type="protein sequence ID" value="GPUH_0000119101-mRNA-1"/>
    <property type="gene ID" value="GPUH_0000119101"/>
</dbReference>
<proteinExistence type="predicted"/>
<dbReference type="AlphaFoldDB" id="A0A183CXK0"/>
<reference evidence="2 3" key="2">
    <citation type="submission" date="2018-11" db="EMBL/GenBank/DDBJ databases">
        <authorList>
            <consortium name="Pathogen Informatics"/>
        </authorList>
    </citation>
    <scope>NUCLEOTIDE SEQUENCE [LARGE SCALE GENOMIC DNA]</scope>
</reference>
<feature type="region of interest" description="Disordered" evidence="1">
    <location>
        <begin position="37"/>
        <end position="69"/>
    </location>
</feature>
<dbReference type="Proteomes" id="UP000271098">
    <property type="component" value="Unassembled WGS sequence"/>
</dbReference>
<dbReference type="EMBL" id="UYRT01001370">
    <property type="protein sequence ID" value="VDK29559.1"/>
    <property type="molecule type" value="Genomic_DNA"/>
</dbReference>
<accession>A0A183CXK0</accession>
<evidence type="ECO:0000256" key="1">
    <source>
        <dbReference type="SAM" id="MobiDB-lite"/>
    </source>
</evidence>
<evidence type="ECO:0000313" key="3">
    <source>
        <dbReference type="Proteomes" id="UP000271098"/>
    </source>
</evidence>
<gene>
    <name evidence="2" type="ORF">GPUH_LOCUS1191</name>
</gene>
<sequence>MNSAVKPTAVVASCSANETLSSGLLRRGSKVVGIYANAHSPHSSSSGPSYSVREPVSAHTLSTGRAPRTGRKTLEPMLVAFFQTARSLVNKFAGLSTSYLGYPLREQKTVSGSNVSVVQNCILLTLKRE</sequence>
<name>A0A183CXK0_9BILA</name>
<feature type="compositionally biased region" description="Low complexity" evidence="1">
    <location>
        <begin position="39"/>
        <end position="51"/>
    </location>
</feature>
<protein>
    <submittedName>
        <fullName evidence="4">Secreted protein</fullName>
    </submittedName>
</protein>
<keyword evidence="3" id="KW-1185">Reference proteome</keyword>
<organism evidence="4">
    <name type="scientific">Gongylonema pulchrum</name>
    <dbReference type="NCBI Taxonomy" id="637853"/>
    <lineage>
        <taxon>Eukaryota</taxon>
        <taxon>Metazoa</taxon>
        <taxon>Ecdysozoa</taxon>
        <taxon>Nematoda</taxon>
        <taxon>Chromadorea</taxon>
        <taxon>Rhabditida</taxon>
        <taxon>Spirurina</taxon>
        <taxon>Spiruromorpha</taxon>
        <taxon>Spiruroidea</taxon>
        <taxon>Gongylonematidae</taxon>
        <taxon>Gongylonema</taxon>
    </lineage>
</organism>
<evidence type="ECO:0000313" key="4">
    <source>
        <dbReference type="WBParaSite" id="GPUH_0000119101-mRNA-1"/>
    </source>
</evidence>
<evidence type="ECO:0000313" key="2">
    <source>
        <dbReference type="EMBL" id="VDK29559.1"/>
    </source>
</evidence>